<organism evidence="3 4">
    <name type="scientific">Chelatococcus composti</name>
    <dbReference type="NCBI Taxonomy" id="1743235"/>
    <lineage>
        <taxon>Bacteria</taxon>
        <taxon>Pseudomonadati</taxon>
        <taxon>Pseudomonadota</taxon>
        <taxon>Alphaproteobacteria</taxon>
        <taxon>Hyphomicrobiales</taxon>
        <taxon>Chelatococcaceae</taxon>
        <taxon>Chelatococcus</taxon>
    </lineage>
</organism>
<protein>
    <recommendedName>
        <fullName evidence="2">DUF1468 domain-containing protein</fullName>
    </recommendedName>
</protein>
<reference evidence="3 4" key="1">
    <citation type="submission" date="2020-08" db="EMBL/GenBank/DDBJ databases">
        <title>Genomic Encyclopedia of Type Strains, Phase IV (KMG-IV): sequencing the most valuable type-strain genomes for metagenomic binning, comparative biology and taxonomic classification.</title>
        <authorList>
            <person name="Goeker M."/>
        </authorList>
    </citation>
    <scope>NUCLEOTIDE SEQUENCE [LARGE SCALE GENOMIC DNA]</scope>
    <source>
        <strain evidence="3 4">DSM 101465</strain>
    </source>
</reference>
<feature type="transmembrane region" description="Helical" evidence="1">
    <location>
        <begin position="41"/>
        <end position="62"/>
    </location>
</feature>
<dbReference type="Pfam" id="PF07331">
    <property type="entry name" value="TctB"/>
    <property type="match status" value="1"/>
</dbReference>
<feature type="transmembrane region" description="Helical" evidence="1">
    <location>
        <begin position="74"/>
        <end position="102"/>
    </location>
</feature>
<accession>A0A841K4I6</accession>
<dbReference type="Proteomes" id="UP000588017">
    <property type="component" value="Unassembled WGS sequence"/>
</dbReference>
<name>A0A841K4I6_9HYPH</name>
<dbReference type="InterPro" id="IPR009936">
    <property type="entry name" value="DUF1468"/>
</dbReference>
<gene>
    <name evidence="3" type="ORF">HNQ73_000518</name>
</gene>
<sequence>MTFNRSDVGAGAIFVGIGLFFGLMTLYGLDIGTARRMGPGYFPIVLSGLLVVFGITTILKGIGHEDVERGPLPWRGIAILLGVPVIFGLLIRPLGIAPVLLVTTFITSFASRRMSLIVALLLSLGLTVFCILVFVMGLGLPLRIFGPLVEPWTRPIFGVR</sequence>
<evidence type="ECO:0000256" key="1">
    <source>
        <dbReference type="SAM" id="Phobius"/>
    </source>
</evidence>
<proteinExistence type="predicted"/>
<dbReference type="AlphaFoldDB" id="A0A841K4I6"/>
<feature type="transmembrane region" description="Helical" evidence="1">
    <location>
        <begin position="114"/>
        <end position="140"/>
    </location>
</feature>
<keyword evidence="1" id="KW-1133">Transmembrane helix</keyword>
<keyword evidence="1" id="KW-0812">Transmembrane</keyword>
<keyword evidence="4" id="KW-1185">Reference proteome</keyword>
<keyword evidence="1" id="KW-0472">Membrane</keyword>
<evidence type="ECO:0000313" key="3">
    <source>
        <dbReference type="EMBL" id="MBB6166910.1"/>
    </source>
</evidence>
<feature type="domain" description="DUF1468" evidence="2">
    <location>
        <begin position="10"/>
        <end position="142"/>
    </location>
</feature>
<evidence type="ECO:0000259" key="2">
    <source>
        <dbReference type="Pfam" id="PF07331"/>
    </source>
</evidence>
<comment type="caution">
    <text evidence="3">The sequence shown here is derived from an EMBL/GenBank/DDBJ whole genome shotgun (WGS) entry which is preliminary data.</text>
</comment>
<dbReference type="RefSeq" id="WP_183331925.1">
    <property type="nucleotide sequence ID" value="NZ_BMHX01000001.1"/>
</dbReference>
<evidence type="ECO:0000313" key="4">
    <source>
        <dbReference type="Proteomes" id="UP000588017"/>
    </source>
</evidence>
<dbReference type="EMBL" id="JACHEH010000001">
    <property type="protein sequence ID" value="MBB6166910.1"/>
    <property type="molecule type" value="Genomic_DNA"/>
</dbReference>
<feature type="transmembrane region" description="Helical" evidence="1">
    <location>
        <begin position="12"/>
        <end position="29"/>
    </location>
</feature>